<keyword evidence="3 5" id="KW-1133">Transmembrane helix</keyword>
<evidence type="ECO:0000256" key="5">
    <source>
        <dbReference type="SAM" id="Phobius"/>
    </source>
</evidence>
<evidence type="ECO:0000256" key="1">
    <source>
        <dbReference type="ARBA" id="ARBA00004141"/>
    </source>
</evidence>
<evidence type="ECO:0000256" key="3">
    <source>
        <dbReference type="ARBA" id="ARBA00022989"/>
    </source>
</evidence>
<dbReference type="EMBL" id="CAEZTB010000041">
    <property type="protein sequence ID" value="CAB4553783.1"/>
    <property type="molecule type" value="Genomic_DNA"/>
</dbReference>
<dbReference type="Gene3D" id="1.20.1250.20">
    <property type="entry name" value="MFS general substrate transporter like domains"/>
    <property type="match status" value="2"/>
</dbReference>
<gene>
    <name evidence="7" type="ORF">UFOPK1581_00350</name>
</gene>
<dbReference type="PANTHER" id="PTHR23514:SF13">
    <property type="entry name" value="INNER MEMBRANE PROTEIN YBJJ"/>
    <property type="match status" value="1"/>
</dbReference>
<protein>
    <submittedName>
        <fullName evidence="7">Unannotated protein</fullName>
    </submittedName>
</protein>
<dbReference type="Pfam" id="PF07690">
    <property type="entry name" value="MFS_1"/>
    <property type="match status" value="2"/>
</dbReference>
<dbReference type="PANTHER" id="PTHR23514">
    <property type="entry name" value="BYPASS OF STOP CODON PROTEIN 6"/>
    <property type="match status" value="1"/>
</dbReference>
<reference evidence="7" key="1">
    <citation type="submission" date="2020-05" db="EMBL/GenBank/DDBJ databases">
        <authorList>
            <person name="Chiriac C."/>
            <person name="Salcher M."/>
            <person name="Ghai R."/>
            <person name="Kavagutti S V."/>
        </authorList>
    </citation>
    <scope>NUCLEOTIDE SEQUENCE</scope>
</reference>
<evidence type="ECO:0000313" key="7">
    <source>
        <dbReference type="EMBL" id="CAB4553783.1"/>
    </source>
</evidence>
<feature type="transmembrane region" description="Helical" evidence="5">
    <location>
        <begin position="311"/>
        <end position="333"/>
    </location>
</feature>
<name>A0A6J6CU97_9ZZZZ</name>
<dbReference type="InterPro" id="IPR011701">
    <property type="entry name" value="MFS"/>
</dbReference>
<feature type="transmembrane region" description="Helical" evidence="5">
    <location>
        <begin position="12"/>
        <end position="31"/>
    </location>
</feature>
<dbReference type="CDD" id="cd17393">
    <property type="entry name" value="MFS_MosC_like"/>
    <property type="match status" value="1"/>
</dbReference>
<organism evidence="7">
    <name type="scientific">freshwater metagenome</name>
    <dbReference type="NCBI Taxonomy" id="449393"/>
    <lineage>
        <taxon>unclassified sequences</taxon>
        <taxon>metagenomes</taxon>
        <taxon>ecological metagenomes</taxon>
    </lineage>
</organism>
<dbReference type="AlphaFoldDB" id="A0A6J6CU97"/>
<feature type="domain" description="Major facilitator superfamily (MFS) profile" evidence="6">
    <location>
        <begin position="6"/>
        <end position="398"/>
    </location>
</feature>
<dbReference type="InterPro" id="IPR036259">
    <property type="entry name" value="MFS_trans_sf"/>
</dbReference>
<dbReference type="InterPro" id="IPR051788">
    <property type="entry name" value="MFS_Transporter"/>
</dbReference>
<feature type="transmembrane region" description="Helical" evidence="5">
    <location>
        <begin position="136"/>
        <end position="157"/>
    </location>
</feature>
<keyword evidence="4 5" id="KW-0472">Membrane</keyword>
<dbReference type="InterPro" id="IPR020846">
    <property type="entry name" value="MFS_dom"/>
</dbReference>
<accession>A0A6J6CU97</accession>
<evidence type="ECO:0000259" key="6">
    <source>
        <dbReference type="PROSITE" id="PS50850"/>
    </source>
</evidence>
<feature type="transmembrane region" description="Helical" evidence="5">
    <location>
        <begin position="374"/>
        <end position="393"/>
    </location>
</feature>
<evidence type="ECO:0000256" key="2">
    <source>
        <dbReference type="ARBA" id="ARBA00022692"/>
    </source>
</evidence>
<dbReference type="GO" id="GO:0016020">
    <property type="term" value="C:membrane"/>
    <property type="evidence" value="ECO:0007669"/>
    <property type="project" value="UniProtKB-SubCell"/>
</dbReference>
<dbReference type="PROSITE" id="PS50850">
    <property type="entry name" value="MFS"/>
    <property type="match status" value="1"/>
</dbReference>
<dbReference type="GO" id="GO:0022857">
    <property type="term" value="F:transmembrane transporter activity"/>
    <property type="evidence" value="ECO:0007669"/>
    <property type="project" value="InterPro"/>
</dbReference>
<feature type="transmembrane region" description="Helical" evidence="5">
    <location>
        <begin position="345"/>
        <end position="368"/>
    </location>
</feature>
<dbReference type="SUPFAM" id="SSF103473">
    <property type="entry name" value="MFS general substrate transporter"/>
    <property type="match status" value="1"/>
</dbReference>
<comment type="subcellular location">
    <subcellularLocation>
        <location evidence="1">Membrane</location>
        <topology evidence="1">Multi-pass membrane protein</topology>
    </subcellularLocation>
</comment>
<keyword evidence="2 5" id="KW-0812">Transmembrane</keyword>
<feature type="transmembrane region" description="Helical" evidence="5">
    <location>
        <begin position="43"/>
        <end position="61"/>
    </location>
</feature>
<feature type="transmembrane region" description="Helical" evidence="5">
    <location>
        <begin position="73"/>
        <end position="91"/>
    </location>
</feature>
<feature type="transmembrane region" description="Helical" evidence="5">
    <location>
        <begin position="254"/>
        <end position="274"/>
    </location>
</feature>
<feature type="transmembrane region" description="Helical" evidence="5">
    <location>
        <begin position="286"/>
        <end position="305"/>
    </location>
</feature>
<evidence type="ECO:0000256" key="4">
    <source>
        <dbReference type="ARBA" id="ARBA00023136"/>
    </source>
</evidence>
<sequence>MTSLQKARFAVFAYFTIAGSAMTFWAVHIPYVENKLEISHSTIGSLLLVLGAGALTASQVVGHFIDRVGSKSATFLAAILMGLMMLLPGLATDTLTLGLSLFVLGLGIGATDVAMNAHAVEVEKAYKRPIFSAFHAMWSLGGLLGATLGGLALANSFEMQTTLTLASIGTLLIAVFMRGWMLPDNPNQQRTAKATSKDKIAEKQKLKAGNNENRKVLGYVLFLGAMAGAAAIAEGTGIDWSALHHARILGTTDAYASLALAVFAGAMGITRLVIDKLVAIRGRIFVIRYGSLVSAIGTSLVVVSTSSPVALIGWLIAGIGIAGVVPQLFAYSAEVGEKSHMGRNMSKVVGITYAGVLAGPAIIGFLTIIVPLNIALGLGVALGLFTSLGTLLIERRNLSAKTL</sequence>
<feature type="transmembrane region" description="Helical" evidence="5">
    <location>
        <begin position="216"/>
        <end position="234"/>
    </location>
</feature>
<feature type="transmembrane region" description="Helical" evidence="5">
    <location>
        <begin position="97"/>
        <end position="115"/>
    </location>
</feature>
<proteinExistence type="predicted"/>
<feature type="transmembrane region" description="Helical" evidence="5">
    <location>
        <begin position="163"/>
        <end position="181"/>
    </location>
</feature>